<keyword evidence="10" id="KW-0411">Iron-sulfur</keyword>
<keyword evidence="7" id="KW-0227">DNA damage</keyword>
<evidence type="ECO:0000256" key="12">
    <source>
        <dbReference type="SAM" id="MobiDB-lite"/>
    </source>
</evidence>
<dbReference type="PANTHER" id="PTHR33693:SF1">
    <property type="entry name" value="TYPE-4 URACIL-DNA GLYCOSYLASE"/>
    <property type="match status" value="1"/>
</dbReference>
<dbReference type="PANTHER" id="PTHR33693">
    <property type="entry name" value="TYPE-5 URACIL-DNA GLYCOSYLASE"/>
    <property type="match status" value="1"/>
</dbReference>
<evidence type="ECO:0000256" key="6">
    <source>
        <dbReference type="ARBA" id="ARBA00022723"/>
    </source>
</evidence>
<evidence type="ECO:0000256" key="10">
    <source>
        <dbReference type="ARBA" id="ARBA00023014"/>
    </source>
</evidence>
<evidence type="ECO:0000259" key="13">
    <source>
        <dbReference type="SMART" id="SM00986"/>
    </source>
</evidence>
<dbReference type="InterPro" id="IPR005122">
    <property type="entry name" value="Uracil-DNA_glycosylase-like"/>
</dbReference>
<evidence type="ECO:0000256" key="9">
    <source>
        <dbReference type="ARBA" id="ARBA00023004"/>
    </source>
</evidence>
<feature type="region of interest" description="Disordered" evidence="12">
    <location>
        <begin position="84"/>
        <end position="115"/>
    </location>
</feature>
<evidence type="ECO:0000313" key="14">
    <source>
        <dbReference type="EMBL" id="BDI03091.1"/>
    </source>
</evidence>
<dbReference type="SMART" id="SM00986">
    <property type="entry name" value="UDG"/>
    <property type="match status" value="1"/>
</dbReference>
<dbReference type="NCBIfam" id="TIGR00758">
    <property type="entry name" value="UDG_fam4"/>
    <property type="match status" value="1"/>
</dbReference>
<dbReference type="Pfam" id="PF03167">
    <property type="entry name" value="UDG"/>
    <property type="match status" value="1"/>
</dbReference>
<evidence type="ECO:0000256" key="3">
    <source>
        <dbReference type="ARBA" id="ARBA00012030"/>
    </source>
</evidence>
<keyword evidence="9" id="KW-0408">Iron</keyword>
<feature type="compositionally biased region" description="Polar residues" evidence="12">
    <location>
        <begin position="31"/>
        <end position="43"/>
    </location>
</feature>
<keyword evidence="8" id="KW-0378">Hydrolase</keyword>
<accession>A0ABN6PDK4</accession>
<dbReference type="EMBL" id="AP025730">
    <property type="protein sequence ID" value="BDI03091.1"/>
    <property type="molecule type" value="Genomic_DNA"/>
</dbReference>
<feature type="compositionally biased region" description="Low complexity" evidence="12">
    <location>
        <begin position="89"/>
        <end position="104"/>
    </location>
</feature>
<sequence length="317" mass="34138">MSTRWPERRLSMLEAMDVHLWLPPEPPAETGTASEADTNNTTTDEPHPSGAAQTTVSAAPSAPLPAPVPKPIPAPVPAPVPAPLPSPAPAASRRAEPTVTAAVPATPPTRALRPGGVASMDWPALREAVAGCRACVLCESRRQTVFGVGNEQAHWMLIGEAPGEQEDRQGEPFVGKAGQLLDNMLRAVGLTRQEAEPARQVYIANVLKCRPPANRNPEPPEVAQCEPFLKRQVELVAPRLILAMGRFAVQSLLASQEPIGRLRGKVHRYHGVPVVVTYHPAYLLRNPLDKARSWEDLCLAAEVLARVNAERDTPPQA</sequence>
<dbReference type="CDD" id="cd10030">
    <property type="entry name" value="UDG-F4_TTUDGA_SPO1dp_like"/>
    <property type="match status" value="1"/>
</dbReference>
<evidence type="ECO:0000256" key="2">
    <source>
        <dbReference type="ARBA" id="ARBA00006521"/>
    </source>
</evidence>
<dbReference type="RefSeq" id="WP_251971412.1">
    <property type="nucleotide sequence ID" value="NZ_AP025730.1"/>
</dbReference>
<keyword evidence="6" id="KW-0479">Metal-binding</keyword>
<dbReference type="InterPro" id="IPR051536">
    <property type="entry name" value="UDG_Type-4/5"/>
</dbReference>
<dbReference type="SMART" id="SM00987">
    <property type="entry name" value="UreE_C"/>
    <property type="match status" value="1"/>
</dbReference>
<dbReference type="Proteomes" id="UP001057498">
    <property type="component" value="Chromosome"/>
</dbReference>
<evidence type="ECO:0000256" key="5">
    <source>
        <dbReference type="ARBA" id="ARBA00022485"/>
    </source>
</evidence>
<dbReference type="EC" id="3.2.2.27" evidence="3"/>
<evidence type="ECO:0000256" key="7">
    <source>
        <dbReference type="ARBA" id="ARBA00022763"/>
    </source>
</evidence>
<feature type="domain" description="Uracil-DNA glycosylase-like" evidence="13">
    <location>
        <begin position="146"/>
        <end position="298"/>
    </location>
</feature>
<evidence type="ECO:0000256" key="11">
    <source>
        <dbReference type="ARBA" id="ARBA00023204"/>
    </source>
</evidence>
<gene>
    <name evidence="14" type="ORF">CATMQ487_00610</name>
</gene>
<proteinExistence type="inferred from homology"/>
<protein>
    <recommendedName>
        <fullName evidence="4">Type-4 uracil-DNA glycosylase</fullName>
        <ecNumber evidence="3">3.2.2.27</ecNumber>
    </recommendedName>
</protein>
<evidence type="ECO:0000256" key="4">
    <source>
        <dbReference type="ARBA" id="ARBA00019403"/>
    </source>
</evidence>
<evidence type="ECO:0000313" key="15">
    <source>
        <dbReference type="Proteomes" id="UP001057498"/>
    </source>
</evidence>
<organism evidence="14 15">
    <name type="scientific">Sphaerotilus microaerophilus</name>
    <dbReference type="NCBI Taxonomy" id="2914710"/>
    <lineage>
        <taxon>Bacteria</taxon>
        <taxon>Pseudomonadati</taxon>
        <taxon>Pseudomonadota</taxon>
        <taxon>Betaproteobacteria</taxon>
        <taxon>Burkholderiales</taxon>
        <taxon>Sphaerotilaceae</taxon>
        <taxon>Sphaerotilus</taxon>
    </lineage>
</organism>
<dbReference type="SUPFAM" id="SSF52141">
    <property type="entry name" value="Uracil-DNA glycosylase-like"/>
    <property type="match status" value="1"/>
</dbReference>
<feature type="region of interest" description="Disordered" evidence="12">
    <location>
        <begin position="22"/>
        <end position="70"/>
    </location>
</feature>
<keyword evidence="15" id="KW-1185">Reference proteome</keyword>
<dbReference type="InterPro" id="IPR036895">
    <property type="entry name" value="Uracil-DNA_glycosylase-like_sf"/>
</dbReference>
<dbReference type="InterPro" id="IPR005273">
    <property type="entry name" value="Ura-DNA_glyco_family4"/>
</dbReference>
<reference evidence="14" key="1">
    <citation type="submission" date="2022-04" db="EMBL/GenBank/DDBJ databases">
        <title>Whole genome sequence of Sphaerotilus sp. FB-5.</title>
        <authorList>
            <person name="Takeda M."/>
            <person name="Narihara S."/>
            <person name="Akimoto M."/>
            <person name="Akimoto R."/>
            <person name="Nishiyashiki S."/>
            <person name="Murakami T."/>
        </authorList>
    </citation>
    <scope>NUCLEOTIDE SEQUENCE</scope>
    <source>
        <strain evidence="14">FB-5</strain>
    </source>
</reference>
<evidence type="ECO:0000256" key="8">
    <source>
        <dbReference type="ARBA" id="ARBA00022801"/>
    </source>
</evidence>
<dbReference type="Gene3D" id="3.40.470.10">
    <property type="entry name" value="Uracil-DNA glycosylase-like domain"/>
    <property type="match status" value="1"/>
</dbReference>
<evidence type="ECO:0000256" key="1">
    <source>
        <dbReference type="ARBA" id="ARBA00001400"/>
    </source>
</evidence>
<keyword evidence="5" id="KW-0004">4Fe-4S</keyword>
<keyword evidence="11" id="KW-0234">DNA repair</keyword>
<comment type="similarity">
    <text evidence="2">Belongs to the uracil-DNA glycosylase (UDG) superfamily. Type 4 (UDGa) family.</text>
</comment>
<name>A0ABN6PDK4_9BURK</name>
<comment type="catalytic activity">
    <reaction evidence="1">
        <text>Hydrolyzes single-stranded DNA or mismatched double-stranded DNA and polynucleotides, releasing free uracil.</text>
        <dbReference type="EC" id="3.2.2.27"/>
    </reaction>
</comment>